<organism evidence="1 2">
    <name type="scientific">Candidatus Sulfuritelmatomonas gaucii</name>
    <dbReference type="NCBI Taxonomy" id="2043161"/>
    <lineage>
        <taxon>Bacteria</taxon>
        <taxon>Pseudomonadati</taxon>
        <taxon>Acidobacteriota</taxon>
        <taxon>Terriglobia</taxon>
        <taxon>Terriglobales</taxon>
        <taxon>Acidobacteriaceae</taxon>
        <taxon>Candidatus Sulfuritelmatomonas</taxon>
    </lineage>
</organism>
<dbReference type="AlphaFoldDB" id="A0A2N9LZK4"/>
<evidence type="ECO:0000313" key="2">
    <source>
        <dbReference type="Proteomes" id="UP000239735"/>
    </source>
</evidence>
<name>A0A2N9LZK4_9BACT</name>
<dbReference type="OrthoDB" id="118663at2"/>
<sequence>MTAEVQRYTREQIEALELAPGTTHEELEGSVPELASDEDLRRALEKAFDFRGDVTITLKSGEKIEAFIFNRQTGATLAESWVQYFTPSAPEKRKISYADIARLEFGKDRAAGKHWEDWVKAWNEKKAAGEKNIGLHPEALE</sequence>
<accession>A0A2N9LZK4</accession>
<evidence type="ECO:0000313" key="1">
    <source>
        <dbReference type="EMBL" id="SPE28646.1"/>
    </source>
</evidence>
<reference evidence="2" key="1">
    <citation type="submission" date="2018-02" db="EMBL/GenBank/DDBJ databases">
        <authorList>
            <person name="Hausmann B."/>
        </authorList>
    </citation>
    <scope>NUCLEOTIDE SEQUENCE [LARGE SCALE GENOMIC DNA]</scope>
    <source>
        <strain evidence="2">Peat soil MAG SbA5</strain>
    </source>
</reference>
<proteinExistence type="predicted"/>
<gene>
    <name evidence="1" type="ORF">SBA5_680007</name>
</gene>
<dbReference type="EMBL" id="OKRB01000128">
    <property type="protein sequence ID" value="SPE28646.1"/>
    <property type="molecule type" value="Genomic_DNA"/>
</dbReference>
<protein>
    <submittedName>
        <fullName evidence="1">Uncharacterized protein</fullName>
    </submittedName>
</protein>
<dbReference type="Proteomes" id="UP000239735">
    <property type="component" value="Unassembled WGS sequence"/>
</dbReference>